<name>A0ABT1PCQ1_9ACTN</name>
<dbReference type="Proteomes" id="UP001206206">
    <property type="component" value="Unassembled WGS sequence"/>
</dbReference>
<dbReference type="EMBL" id="JANFNH010000012">
    <property type="protein sequence ID" value="MCQ4043151.1"/>
    <property type="molecule type" value="Genomic_DNA"/>
</dbReference>
<protein>
    <submittedName>
        <fullName evidence="1">Uncharacterized protein</fullName>
    </submittedName>
</protein>
<keyword evidence="2" id="KW-1185">Reference proteome</keyword>
<evidence type="ECO:0000313" key="2">
    <source>
        <dbReference type="Proteomes" id="UP001206206"/>
    </source>
</evidence>
<sequence length="181" mass="19902">MYESEFRPTHVTPRHAVPAWAETGRDQERPSAWLDPLLPVRVIDRRGDWCRVECSNGWTAWVDGRPLVSVPDEPPAAGIPLGRTSDPRPLLARVEQVVGDYRRALEELMAGRTDDAAFRAGTRGARVGVLVDGDEVWLFDAEHDRWCYCDGPALATFAAAAEPSACDPTVSRRPTQQGGGP</sequence>
<organism evidence="1 2">
    <name type="scientific">Streptantibioticus rubrisoli</name>
    <dbReference type="NCBI Taxonomy" id="1387313"/>
    <lineage>
        <taxon>Bacteria</taxon>
        <taxon>Bacillati</taxon>
        <taxon>Actinomycetota</taxon>
        <taxon>Actinomycetes</taxon>
        <taxon>Kitasatosporales</taxon>
        <taxon>Streptomycetaceae</taxon>
        <taxon>Streptantibioticus</taxon>
    </lineage>
</organism>
<reference evidence="1 2" key="1">
    <citation type="submission" date="2022-06" db="EMBL/GenBank/DDBJ databases">
        <title>Draft genome sequence of type strain Streptomyces rubrisoli DSM 42083.</title>
        <authorList>
            <person name="Duangmal K."/>
            <person name="Klaysubun C."/>
        </authorList>
    </citation>
    <scope>NUCLEOTIDE SEQUENCE [LARGE SCALE GENOMIC DNA]</scope>
    <source>
        <strain evidence="1 2">DSM 42083</strain>
    </source>
</reference>
<proteinExistence type="predicted"/>
<dbReference type="RefSeq" id="WP_255927974.1">
    <property type="nucleotide sequence ID" value="NZ_JANFNH010000012.1"/>
</dbReference>
<accession>A0ABT1PCQ1</accession>
<evidence type="ECO:0000313" key="1">
    <source>
        <dbReference type="EMBL" id="MCQ4043151.1"/>
    </source>
</evidence>
<gene>
    <name evidence="1" type="ORF">NON19_14220</name>
</gene>
<comment type="caution">
    <text evidence="1">The sequence shown here is derived from an EMBL/GenBank/DDBJ whole genome shotgun (WGS) entry which is preliminary data.</text>
</comment>